<dbReference type="GO" id="GO:0003924">
    <property type="term" value="F:GTPase activity"/>
    <property type="evidence" value="ECO:0007669"/>
    <property type="project" value="UniProtKB-UniRule"/>
</dbReference>
<dbReference type="Pfam" id="PF01926">
    <property type="entry name" value="MMR_HSR1"/>
    <property type="match status" value="1"/>
</dbReference>
<dbReference type="OrthoDB" id="9805918at2"/>
<dbReference type="NCBIfam" id="TIGR00231">
    <property type="entry name" value="small_GTP"/>
    <property type="match status" value="1"/>
</dbReference>
<keyword evidence="4 6" id="KW-0694">RNA-binding</keyword>
<dbReference type="Gene3D" id="3.30.300.20">
    <property type="match status" value="1"/>
</dbReference>
<evidence type="ECO:0000313" key="11">
    <source>
        <dbReference type="EMBL" id="AZG68509.1"/>
    </source>
</evidence>
<dbReference type="PROSITE" id="PS50823">
    <property type="entry name" value="KH_TYPE_2"/>
    <property type="match status" value="1"/>
</dbReference>
<dbReference type="InterPro" id="IPR030388">
    <property type="entry name" value="G_ERA_dom"/>
</dbReference>
<comment type="function">
    <text evidence="6">An essential GTPase that binds both GDP and GTP, with rapid nucleotide exchange. Plays a role in 16S rRNA processing and 30S ribosomal subunit biogenesis and possibly also in cell cycle regulation and energy metabolism.</text>
</comment>
<name>A0A3G8LFU8_9MOLU</name>
<feature type="region of interest" description="G4" evidence="7">
    <location>
        <begin position="121"/>
        <end position="124"/>
    </location>
</feature>
<keyword evidence="6" id="KW-0699">rRNA-binding</keyword>
<sequence length="295" mass="33963">MKKILTVGLIGRPNVGKSTLLNQILDYKLAIVSNQAQTTRDDIKGIYNDEDYQIVFIDTPGIHKAEYLLSEKLNQKSYSVLQDVDFVVFLTPANQFFGSGDKFIVNKLNELNVKNKMAVLSKVDLVDDKELLNQKAKELKEAGFDTVMGIGLNLKNTYKDLLNELKKYAYESEPLYDEEDITDISLRFMARELIRESAIENLYQEIPHSITIEIDEFKEDNNENIPYKIFASLYVKKESQKRIVVGKEGSVIKKISMLSRKKMEAAFAHKVYLEIKVKVDNNWVDNEAKIKKWGY</sequence>
<dbReference type="EMBL" id="CP034044">
    <property type="protein sequence ID" value="AZG68509.1"/>
    <property type="molecule type" value="Genomic_DNA"/>
</dbReference>
<dbReference type="CDD" id="cd04163">
    <property type="entry name" value="Era"/>
    <property type="match status" value="1"/>
</dbReference>
<dbReference type="NCBIfam" id="TIGR00436">
    <property type="entry name" value="era"/>
    <property type="match status" value="1"/>
</dbReference>
<dbReference type="PANTHER" id="PTHR42698">
    <property type="entry name" value="GTPASE ERA"/>
    <property type="match status" value="1"/>
</dbReference>
<protein>
    <recommendedName>
        <fullName evidence="2 6">GTPase Era</fullName>
    </recommendedName>
</protein>
<dbReference type="InterPro" id="IPR015946">
    <property type="entry name" value="KH_dom-like_a/b"/>
</dbReference>
<feature type="region of interest" description="G2" evidence="7">
    <location>
        <begin position="37"/>
        <end position="41"/>
    </location>
</feature>
<feature type="region of interest" description="G1" evidence="7">
    <location>
        <begin position="11"/>
        <end position="18"/>
    </location>
</feature>
<feature type="binding site" evidence="6">
    <location>
        <begin position="121"/>
        <end position="124"/>
    </location>
    <ligand>
        <name>GTP</name>
        <dbReference type="ChEBI" id="CHEBI:37565"/>
    </ligand>
</feature>
<evidence type="ECO:0000256" key="7">
    <source>
        <dbReference type="PROSITE-ProRule" id="PRU01050"/>
    </source>
</evidence>
<evidence type="ECO:0000256" key="3">
    <source>
        <dbReference type="ARBA" id="ARBA00022741"/>
    </source>
</evidence>
<dbReference type="GO" id="GO:0005829">
    <property type="term" value="C:cytosol"/>
    <property type="evidence" value="ECO:0007669"/>
    <property type="project" value="TreeGrafter"/>
</dbReference>
<comment type="subcellular location">
    <subcellularLocation>
        <location evidence="6">Cytoplasm</location>
    </subcellularLocation>
    <subcellularLocation>
        <location evidence="6">Cell membrane</location>
        <topology evidence="6">Peripheral membrane protein</topology>
    </subcellularLocation>
</comment>
<dbReference type="GO" id="GO:0000028">
    <property type="term" value="P:ribosomal small subunit assembly"/>
    <property type="evidence" value="ECO:0007669"/>
    <property type="project" value="TreeGrafter"/>
</dbReference>
<dbReference type="GO" id="GO:0070181">
    <property type="term" value="F:small ribosomal subunit rRNA binding"/>
    <property type="evidence" value="ECO:0007669"/>
    <property type="project" value="UniProtKB-UniRule"/>
</dbReference>
<dbReference type="SUPFAM" id="SSF52540">
    <property type="entry name" value="P-loop containing nucleoside triphosphate hydrolases"/>
    <property type="match status" value="1"/>
</dbReference>
<evidence type="ECO:0000259" key="9">
    <source>
        <dbReference type="PROSITE" id="PS50823"/>
    </source>
</evidence>
<dbReference type="InterPro" id="IPR027417">
    <property type="entry name" value="P-loop_NTPase"/>
</dbReference>
<comment type="subunit">
    <text evidence="6">Monomer.</text>
</comment>
<keyword evidence="12" id="KW-1185">Reference proteome</keyword>
<dbReference type="Pfam" id="PF07650">
    <property type="entry name" value="KH_2"/>
    <property type="match status" value="1"/>
</dbReference>
<keyword evidence="3 6" id="KW-0547">Nucleotide-binding</keyword>
<evidence type="ECO:0000256" key="4">
    <source>
        <dbReference type="ARBA" id="ARBA00022884"/>
    </source>
</evidence>
<dbReference type="AlphaFoldDB" id="A0A3G8LFU8"/>
<keyword evidence="6" id="KW-0472">Membrane</keyword>
<evidence type="ECO:0000256" key="8">
    <source>
        <dbReference type="RuleBase" id="RU003761"/>
    </source>
</evidence>
<dbReference type="PROSITE" id="PS51713">
    <property type="entry name" value="G_ERA"/>
    <property type="match status" value="1"/>
</dbReference>
<feature type="region of interest" description="G5" evidence="7">
    <location>
        <begin position="149"/>
        <end position="151"/>
    </location>
</feature>
<evidence type="ECO:0000256" key="5">
    <source>
        <dbReference type="ARBA" id="ARBA00023134"/>
    </source>
</evidence>
<dbReference type="PANTHER" id="PTHR42698:SF1">
    <property type="entry name" value="GTPASE ERA, MITOCHONDRIAL"/>
    <property type="match status" value="1"/>
</dbReference>
<feature type="domain" description="Era-type G" evidence="10">
    <location>
        <begin position="3"/>
        <end position="171"/>
    </location>
</feature>
<evidence type="ECO:0000256" key="1">
    <source>
        <dbReference type="ARBA" id="ARBA00007921"/>
    </source>
</evidence>
<dbReference type="InterPro" id="IPR004044">
    <property type="entry name" value="KH_dom_type_2"/>
</dbReference>
<dbReference type="GO" id="GO:0005886">
    <property type="term" value="C:plasma membrane"/>
    <property type="evidence" value="ECO:0007669"/>
    <property type="project" value="UniProtKB-SubCell"/>
</dbReference>
<feature type="region of interest" description="G3" evidence="7">
    <location>
        <begin position="58"/>
        <end position="61"/>
    </location>
</feature>
<dbReference type="HAMAP" id="MF_00367">
    <property type="entry name" value="GTPase_Era"/>
    <property type="match status" value="1"/>
</dbReference>
<keyword evidence="6" id="KW-0690">Ribosome biogenesis</keyword>
<gene>
    <name evidence="6" type="primary">era</name>
    <name evidence="11" type="ORF">EGN60_00775</name>
</gene>
<keyword evidence="6" id="KW-1003">Cell membrane</keyword>
<keyword evidence="5 6" id="KW-0342">GTP-binding</keyword>
<dbReference type="InterPro" id="IPR006073">
    <property type="entry name" value="GTP-bd"/>
</dbReference>
<evidence type="ECO:0000259" key="10">
    <source>
        <dbReference type="PROSITE" id="PS51713"/>
    </source>
</evidence>
<keyword evidence="6" id="KW-0963">Cytoplasm</keyword>
<dbReference type="GO" id="GO:0043024">
    <property type="term" value="F:ribosomal small subunit binding"/>
    <property type="evidence" value="ECO:0007669"/>
    <property type="project" value="TreeGrafter"/>
</dbReference>
<organism evidence="11 12">
    <name type="scientific">Mycoplasma struthionis</name>
    <dbReference type="NCBI Taxonomy" id="538220"/>
    <lineage>
        <taxon>Bacteria</taxon>
        <taxon>Bacillati</taxon>
        <taxon>Mycoplasmatota</taxon>
        <taxon>Mollicutes</taxon>
        <taxon>Mycoplasmataceae</taxon>
        <taxon>Mycoplasma</taxon>
    </lineage>
</organism>
<feature type="binding site" evidence="6">
    <location>
        <begin position="11"/>
        <end position="18"/>
    </location>
    <ligand>
        <name>GTP</name>
        <dbReference type="ChEBI" id="CHEBI:37565"/>
    </ligand>
</feature>
<proteinExistence type="inferred from homology"/>
<dbReference type="InterPro" id="IPR005225">
    <property type="entry name" value="Small_GTP-bd"/>
</dbReference>
<feature type="binding site" evidence="6">
    <location>
        <begin position="58"/>
        <end position="62"/>
    </location>
    <ligand>
        <name>GTP</name>
        <dbReference type="ChEBI" id="CHEBI:37565"/>
    </ligand>
</feature>
<dbReference type="NCBIfam" id="NF000908">
    <property type="entry name" value="PRK00089.1"/>
    <property type="match status" value="1"/>
</dbReference>
<dbReference type="CDD" id="cd22534">
    <property type="entry name" value="KH-II_Era"/>
    <property type="match status" value="1"/>
</dbReference>
<dbReference type="Proteomes" id="UP000275883">
    <property type="component" value="Chromosome"/>
</dbReference>
<feature type="domain" description="KH type-2" evidence="9">
    <location>
        <begin position="202"/>
        <end position="281"/>
    </location>
</feature>
<comment type="similarity">
    <text evidence="1 6 7 8">Belongs to the TRAFAC class TrmE-Era-EngA-EngB-Septin-like GTPase superfamily. Era GTPase family.</text>
</comment>
<evidence type="ECO:0000313" key="12">
    <source>
        <dbReference type="Proteomes" id="UP000275883"/>
    </source>
</evidence>
<dbReference type="Gene3D" id="3.40.50.300">
    <property type="entry name" value="P-loop containing nucleotide triphosphate hydrolases"/>
    <property type="match status" value="1"/>
</dbReference>
<dbReference type="InterPro" id="IPR005662">
    <property type="entry name" value="GTPase_Era-like"/>
</dbReference>
<dbReference type="KEGG" id="mstr:EGN60_00775"/>
<accession>A0A3G8LFU8</accession>
<dbReference type="SUPFAM" id="SSF54814">
    <property type="entry name" value="Prokaryotic type KH domain (KH-domain type II)"/>
    <property type="match status" value="1"/>
</dbReference>
<evidence type="ECO:0000256" key="2">
    <source>
        <dbReference type="ARBA" id="ARBA00020484"/>
    </source>
</evidence>
<reference evidence="11 12" key="1">
    <citation type="submission" date="2018-11" db="EMBL/GenBank/DDBJ databases">
        <title>Genome sequence of Mycoplasma struthionis sp. nov.</title>
        <authorList>
            <person name="Spergser J."/>
        </authorList>
    </citation>
    <scope>NUCLEOTIDE SEQUENCE [LARGE SCALE GENOMIC DNA]</scope>
    <source>
        <strain evidence="11 12">237IA</strain>
    </source>
</reference>
<evidence type="ECO:0000256" key="6">
    <source>
        <dbReference type="HAMAP-Rule" id="MF_00367"/>
    </source>
</evidence>
<dbReference type="InterPro" id="IPR009019">
    <property type="entry name" value="KH_sf_prok-type"/>
</dbReference>
<dbReference type="GO" id="GO:0005525">
    <property type="term" value="F:GTP binding"/>
    <property type="evidence" value="ECO:0007669"/>
    <property type="project" value="UniProtKB-UniRule"/>
</dbReference>
<dbReference type="RefSeq" id="WP_124724204.1">
    <property type="nucleotide sequence ID" value="NZ_CP034044.1"/>
</dbReference>